<comment type="cofactor">
    <cofactor evidence="15">
        <name>Mg(2+)</name>
        <dbReference type="ChEBI" id="CHEBI:18420"/>
    </cofactor>
</comment>
<dbReference type="GO" id="GO:0004525">
    <property type="term" value="F:ribonuclease III activity"/>
    <property type="evidence" value="ECO:0007669"/>
    <property type="project" value="UniProtKB-UniRule"/>
</dbReference>
<keyword evidence="5 15" id="KW-0963">Cytoplasm</keyword>
<keyword evidence="14 15" id="KW-0694">RNA-binding</keyword>
<evidence type="ECO:0000256" key="8">
    <source>
        <dbReference type="ARBA" id="ARBA00022694"/>
    </source>
</evidence>
<gene>
    <name evidence="15 18" type="primary">rnc</name>
    <name evidence="18" type="ORF">ENV52_10965</name>
</gene>
<dbReference type="Pfam" id="PF00035">
    <property type="entry name" value="dsrm"/>
    <property type="match status" value="1"/>
</dbReference>
<comment type="subunit">
    <text evidence="4 15">Homodimer.</text>
</comment>
<dbReference type="GO" id="GO:0003725">
    <property type="term" value="F:double-stranded RNA binding"/>
    <property type="evidence" value="ECO:0007669"/>
    <property type="project" value="TreeGrafter"/>
</dbReference>
<dbReference type="GO" id="GO:0006397">
    <property type="term" value="P:mRNA processing"/>
    <property type="evidence" value="ECO:0007669"/>
    <property type="project" value="UniProtKB-UniRule"/>
</dbReference>
<comment type="caution">
    <text evidence="18">The sequence shown here is derived from an EMBL/GenBank/DDBJ whole genome shotgun (WGS) entry which is preliminary data.</text>
</comment>
<dbReference type="SUPFAM" id="SSF69065">
    <property type="entry name" value="RNase III domain-like"/>
    <property type="match status" value="1"/>
</dbReference>
<evidence type="ECO:0000256" key="6">
    <source>
        <dbReference type="ARBA" id="ARBA00022552"/>
    </source>
</evidence>
<dbReference type="InterPro" id="IPR000999">
    <property type="entry name" value="RNase_III_dom"/>
</dbReference>
<sequence length="253" mass="27571">MKPNDASLALPTLTLTPARQNELLALSRRLGCRFRDLGLLHLALRHSSFTFESPEAGPSNEQLEFLGDAVLALSVSHLLMEAFPQAPEGELSRRRAALVNARQLADVARRLDLGSCLLLGRGEKRQAGHEKPSLLADALEAVVAAAYLDGGFARARRLVRRWFAPILAQQGPLPWQDPKTALQEFTQARYKISPTYHLLEESGPSHARHFRVEICLGAATLAQGEGSSKKKAEQLAAARAMEKLRKEEGGAGG</sequence>
<evidence type="ECO:0000256" key="7">
    <source>
        <dbReference type="ARBA" id="ARBA00022664"/>
    </source>
</evidence>
<dbReference type="GO" id="GO:0005737">
    <property type="term" value="C:cytoplasm"/>
    <property type="evidence" value="ECO:0007669"/>
    <property type="project" value="UniProtKB-SubCell"/>
</dbReference>
<evidence type="ECO:0000256" key="12">
    <source>
        <dbReference type="ARBA" id="ARBA00022801"/>
    </source>
</evidence>
<organism evidence="18">
    <name type="scientific">Desulfobacca acetoxidans</name>
    <dbReference type="NCBI Taxonomy" id="60893"/>
    <lineage>
        <taxon>Bacteria</taxon>
        <taxon>Pseudomonadati</taxon>
        <taxon>Thermodesulfobacteriota</taxon>
        <taxon>Desulfobaccia</taxon>
        <taxon>Desulfobaccales</taxon>
        <taxon>Desulfobaccaceae</taxon>
        <taxon>Desulfobacca</taxon>
    </lineage>
</organism>
<dbReference type="EMBL" id="DTGR01000172">
    <property type="protein sequence ID" value="HHS30206.1"/>
    <property type="molecule type" value="Genomic_DNA"/>
</dbReference>
<evidence type="ECO:0000256" key="11">
    <source>
        <dbReference type="ARBA" id="ARBA00022759"/>
    </source>
</evidence>
<comment type="function">
    <text evidence="15">Digests double-stranded RNA. Involved in the processing of primary rRNA transcript to yield the immediate precursors to the large and small rRNAs (23S and 16S). Processes some mRNAs, and tRNAs when they are encoded in the rRNA operon. Processes pre-crRNA and tracrRNA of type II CRISPR loci if present in the organism.</text>
</comment>
<feature type="active site" evidence="15">
    <location>
        <position position="140"/>
    </location>
</feature>
<protein>
    <recommendedName>
        <fullName evidence="15">Ribonuclease 3</fullName>
        <ecNumber evidence="15">3.1.26.3</ecNumber>
    </recommendedName>
    <alternativeName>
        <fullName evidence="15">Ribonuclease III</fullName>
        <shortName evidence="15">RNase III</shortName>
    </alternativeName>
</protein>
<evidence type="ECO:0000256" key="1">
    <source>
        <dbReference type="ARBA" id="ARBA00000109"/>
    </source>
</evidence>
<keyword evidence="7 15" id="KW-0507">mRNA processing</keyword>
<keyword evidence="10 15" id="KW-0479">Metal-binding</keyword>
<evidence type="ECO:0000259" key="17">
    <source>
        <dbReference type="PROSITE" id="PS50142"/>
    </source>
</evidence>
<evidence type="ECO:0000256" key="13">
    <source>
        <dbReference type="ARBA" id="ARBA00022842"/>
    </source>
</evidence>
<dbReference type="GO" id="GO:0006364">
    <property type="term" value="P:rRNA processing"/>
    <property type="evidence" value="ECO:0007669"/>
    <property type="project" value="UniProtKB-UniRule"/>
</dbReference>
<feature type="active site" evidence="15">
    <location>
        <position position="68"/>
    </location>
</feature>
<dbReference type="EC" id="3.1.26.3" evidence="15"/>
<feature type="domain" description="DRBM" evidence="16">
    <location>
        <begin position="177"/>
        <end position="246"/>
    </location>
</feature>
<dbReference type="SMART" id="SM00358">
    <property type="entry name" value="DSRM"/>
    <property type="match status" value="1"/>
</dbReference>
<accession>A0A7V6DQI4</accession>
<name>A0A7V6DQI4_9BACT</name>
<dbReference type="GO" id="GO:0010468">
    <property type="term" value="P:regulation of gene expression"/>
    <property type="evidence" value="ECO:0007669"/>
    <property type="project" value="TreeGrafter"/>
</dbReference>
<dbReference type="PROSITE" id="PS00517">
    <property type="entry name" value="RNASE_3_1"/>
    <property type="match status" value="1"/>
</dbReference>
<dbReference type="PANTHER" id="PTHR11207:SF0">
    <property type="entry name" value="RIBONUCLEASE 3"/>
    <property type="match status" value="1"/>
</dbReference>
<keyword evidence="13 15" id="KW-0460">Magnesium</keyword>
<evidence type="ECO:0000256" key="10">
    <source>
        <dbReference type="ARBA" id="ARBA00022723"/>
    </source>
</evidence>
<dbReference type="CDD" id="cd10845">
    <property type="entry name" value="DSRM_RNAse_III_family"/>
    <property type="match status" value="1"/>
</dbReference>
<evidence type="ECO:0000256" key="15">
    <source>
        <dbReference type="HAMAP-Rule" id="MF_00104"/>
    </source>
</evidence>
<evidence type="ECO:0000259" key="16">
    <source>
        <dbReference type="PROSITE" id="PS50137"/>
    </source>
</evidence>
<evidence type="ECO:0000313" key="18">
    <source>
        <dbReference type="EMBL" id="HHS30206.1"/>
    </source>
</evidence>
<comment type="similarity">
    <text evidence="3">Belongs to the ribonuclease III family.</text>
</comment>
<keyword evidence="11 15" id="KW-0255">Endonuclease</keyword>
<dbReference type="InterPro" id="IPR011907">
    <property type="entry name" value="RNase_III"/>
</dbReference>
<keyword evidence="6 15" id="KW-0698">rRNA processing</keyword>
<dbReference type="SUPFAM" id="SSF54768">
    <property type="entry name" value="dsRNA-binding domain-like"/>
    <property type="match status" value="1"/>
</dbReference>
<feature type="binding site" evidence="15">
    <location>
        <position position="64"/>
    </location>
    <ligand>
        <name>Mg(2+)</name>
        <dbReference type="ChEBI" id="CHEBI:18420"/>
    </ligand>
</feature>
<dbReference type="AlphaFoldDB" id="A0A7V6DQI4"/>
<keyword evidence="15" id="KW-0699">rRNA-binding</keyword>
<dbReference type="HAMAP" id="MF_00104">
    <property type="entry name" value="RNase_III"/>
    <property type="match status" value="1"/>
</dbReference>
<evidence type="ECO:0000256" key="5">
    <source>
        <dbReference type="ARBA" id="ARBA00022490"/>
    </source>
</evidence>
<dbReference type="FunFam" id="1.10.1520.10:FF:000001">
    <property type="entry name" value="Ribonuclease 3"/>
    <property type="match status" value="1"/>
</dbReference>
<dbReference type="SMART" id="SM00535">
    <property type="entry name" value="RIBOc"/>
    <property type="match status" value="1"/>
</dbReference>
<dbReference type="NCBIfam" id="TIGR02191">
    <property type="entry name" value="RNaseIII"/>
    <property type="match status" value="1"/>
</dbReference>
<keyword evidence="8 15" id="KW-0819">tRNA processing</keyword>
<evidence type="ECO:0000256" key="2">
    <source>
        <dbReference type="ARBA" id="ARBA00004496"/>
    </source>
</evidence>
<dbReference type="GO" id="GO:0046872">
    <property type="term" value="F:metal ion binding"/>
    <property type="evidence" value="ECO:0007669"/>
    <property type="project" value="UniProtKB-KW"/>
</dbReference>
<evidence type="ECO:0000256" key="9">
    <source>
        <dbReference type="ARBA" id="ARBA00022722"/>
    </source>
</evidence>
<dbReference type="GO" id="GO:0008033">
    <property type="term" value="P:tRNA processing"/>
    <property type="evidence" value="ECO:0007669"/>
    <property type="project" value="UniProtKB-KW"/>
</dbReference>
<keyword evidence="12 15" id="KW-0378">Hydrolase</keyword>
<dbReference type="Gene3D" id="3.30.160.20">
    <property type="match status" value="1"/>
</dbReference>
<feature type="binding site" evidence="15">
    <location>
        <position position="140"/>
    </location>
    <ligand>
        <name>Mg(2+)</name>
        <dbReference type="ChEBI" id="CHEBI:18420"/>
    </ligand>
</feature>
<reference evidence="18" key="1">
    <citation type="journal article" date="2020" name="mSystems">
        <title>Genome- and Community-Level Interaction Insights into Carbon Utilization and Element Cycling Functions of Hydrothermarchaeota in Hydrothermal Sediment.</title>
        <authorList>
            <person name="Zhou Z."/>
            <person name="Liu Y."/>
            <person name="Xu W."/>
            <person name="Pan J."/>
            <person name="Luo Z.H."/>
            <person name="Li M."/>
        </authorList>
    </citation>
    <scope>NUCLEOTIDE SEQUENCE [LARGE SCALE GENOMIC DNA]</scope>
    <source>
        <strain evidence="18">SpSt-767</strain>
    </source>
</reference>
<dbReference type="PANTHER" id="PTHR11207">
    <property type="entry name" value="RIBONUCLEASE III"/>
    <property type="match status" value="1"/>
</dbReference>
<dbReference type="Gene3D" id="1.10.1520.10">
    <property type="entry name" value="Ribonuclease III domain"/>
    <property type="match status" value="1"/>
</dbReference>
<evidence type="ECO:0000256" key="3">
    <source>
        <dbReference type="ARBA" id="ARBA00010183"/>
    </source>
</evidence>
<evidence type="ECO:0000256" key="14">
    <source>
        <dbReference type="ARBA" id="ARBA00022884"/>
    </source>
</evidence>
<dbReference type="GO" id="GO:0042802">
    <property type="term" value="F:identical protein binding"/>
    <property type="evidence" value="ECO:0007669"/>
    <property type="project" value="UniProtKB-ARBA"/>
</dbReference>
<dbReference type="InterPro" id="IPR036389">
    <property type="entry name" value="RNase_III_sf"/>
</dbReference>
<feature type="binding site" evidence="15">
    <location>
        <position position="137"/>
    </location>
    <ligand>
        <name>Mg(2+)</name>
        <dbReference type="ChEBI" id="CHEBI:18420"/>
    </ligand>
</feature>
<comment type="catalytic activity">
    <reaction evidence="1 15">
        <text>Endonucleolytic cleavage to 5'-phosphomonoester.</text>
        <dbReference type="EC" id="3.1.26.3"/>
    </reaction>
</comment>
<comment type="subcellular location">
    <subcellularLocation>
        <location evidence="2 15">Cytoplasm</location>
    </subcellularLocation>
</comment>
<evidence type="ECO:0000256" key="4">
    <source>
        <dbReference type="ARBA" id="ARBA00011738"/>
    </source>
</evidence>
<dbReference type="CDD" id="cd00593">
    <property type="entry name" value="RIBOc"/>
    <property type="match status" value="1"/>
</dbReference>
<feature type="domain" description="RNase III" evidence="17">
    <location>
        <begin position="23"/>
        <end position="151"/>
    </location>
</feature>
<dbReference type="Pfam" id="PF14622">
    <property type="entry name" value="Ribonucleas_3_3"/>
    <property type="match status" value="1"/>
</dbReference>
<dbReference type="GO" id="GO:0019843">
    <property type="term" value="F:rRNA binding"/>
    <property type="evidence" value="ECO:0007669"/>
    <property type="project" value="UniProtKB-KW"/>
</dbReference>
<dbReference type="FunFam" id="3.30.160.20:FF:000003">
    <property type="entry name" value="Ribonuclease 3"/>
    <property type="match status" value="1"/>
</dbReference>
<keyword evidence="9 15" id="KW-0540">Nuclease</keyword>
<dbReference type="PROSITE" id="PS50142">
    <property type="entry name" value="RNASE_3_2"/>
    <property type="match status" value="1"/>
</dbReference>
<dbReference type="PROSITE" id="PS50137">
    <property type="entry name" value="DS_RBD"/>
    <property type="match status" value="1"/>
</dbReference>
<dbReference type="InterPro" id="IPR014720">
    <property type="entry name" value="dsRBD_dom"/>
</dbReference>
<proteinExistence type="inferred from homology"/>